<dbReference type="GO" id="GO:0050660">
    <property type="term" value="F:flavin adenine dinucleotide binding"/>
    <property type="evidence" value="ECO:0007669"/>
    <property type="project" value="InterPro"/>
</dbReference>
<dbReference type="InterPro" id="IPR007867">
    <property type="entry name" value="GMC_OxRtase_C"/>
</dbReference>
<feature type="binding site" evidence="3">
    <location>
        <position position="237"/>
    </location>
    <ligand>
        <name>FAD</name>
        <dbReference type="ChEBI" id="CHEBI:57692"/>
    </ligand>
</feature>
<dbReference type="Proteomes" id="UP000053593">
    <property type="component" value="Unassembled WGS sequence"/>
</dbReference>
<dbReference type="OrthoDB" id="269227at2759"/>
<keyword evidence="6" id="KW-1185">Reference proteome</keyword>
<evidence type="ECO:0000313" key="5">
    <source>
        <dbReference type="EMBL" id="KIK50271.1"/>
    </source>
</evidence>
<dbReference type="InterPro" id="IPR012132">
    <property type="entry name" value="GMC_OxRdtase"/>
</dbReference>
<dbReference type="Gene3D" id="3.30.560.10">
    <property type="entry name" value="Glucose Oxidase, domain 3"/>
    <property type="match status" value="1"/>
</dbReference>
<feature type="domain" description="Glucose-methanol-choline oxidoreductase N-terminal" evidence="4">
    <location>
        <begin position="272"/>
        <end position="286"/>
    </location>
</feature>
<dbReference type="HOGENOM" id="CLU_002865_5_1_1"/>
<comment type="cofactor">
    <cofactor evidence="1 3">
        <name>FAD</name>
        <dbReference type="ChEBI" id="CHEBI:57692"/>
    </cofactor>
</comment>
<dbReference type="PROSITE" id="PS00624">
    <property type="entry name" value="GMC_OXRED_2"/>
    <property type="match status" value="1"/>
</dbReference>
<evidence type="ECO:0000259" key="4">
    <source>
        <dbReference type="PROSITE" id="PS00624"/>
    </source>
</evidence>
<keyword evidence="3" id="KW-0285">Flavoprotein</keyword>
<accession>A0A0D0B812</accession>
<dbReference type="PANTHER" id="PTHR11552:SF78">
    <property type="entry name" value="GLUCOSE-METHANOL-CHOLINE OXIDOREDUCTASE N-TERMINAL DOMAIN-CONTAINING PROTEIN"/>
    <property type="match status" value="1"/>
</dbReference>
<sequence>MTSSSGTEFDVIVAGGGVGGCVVAGRLAASDPNLKILILESGPDVKEDIFHVQPARFMYHQRPGSTTMRFVHSRPDPNLNGRSIEVATAQCFGGGSSVNFSFYARASASDYDDWETIHGNSGWGFKDLLPLFRKTETYQINPAHRNERVHGYSGPLKVSYGGAFTNIGREFLDMAAKYDKSRPIVEDGNDFYTVDGYSRWQKWIDAETGRRSDVAHYFIYNNQLHNFNLSYLTSAPVTRVLFEGKRAAGVEYTHKGRTHIAKANRLVVVAGGTFGSPAILERSGIGNPNVLKTNGIHTLVDLPGVGENFQDHPTAFVSFLASSGSETLEGIVNNNSDEVKKWDAQWKKDGSGLMASNGIEAGIKIRPHEDDLKILGPAFEKQWSEFYSKYPDKPVVSFGIVSLATLEPEKVDPSKKHFRFGYFPLHATSSGSTHITSATDPHSPPDFQIGFLQTGEDLALLKWSYKKCREWARRMPCYRGEYLPHHPIFPEGSAAKCVEGVNGPVEVDAPDIVYDEKDEQAIEEYTRNILGTGWHNLGTCSMKPRHVGGVVDSELNVYGVEGLKVADMSICPSNVGANTYSTALVIGEKAAEIIVNEIKVKGSKSML</sequence>
<evidence type="ECO:0000256" key="2">
    <source>
        <dbReference type="ARBA" id="ARBA00010790"/>
    </source>
</evidence>
<reference evidence="5 6" key="1">
    <citation type="submission" date="2014-04" db="EMBL/GenBank/DDBJ databases">
        <title>Evolutionary Origins and Diversification of the Mycorrhizal Mutualists.</title>
        <authorList>
            <consortium name="DOE Joint Genome Institute"/>
            <consortium name="Mycorrhizal Genomics Consortium"/>
            <person name="Kohler A."/>
            <person name="Kuo A."/>
            <person name="Nagy L.G."/>
            <person name="Floudas D."/>
            <person name="Copeland A."/>
            <person name="Barry K.W."/>
            <person name="Cichocki N."/>
            <person name="Veneault-Fourrey C."/>
            <person name="LaButti K."/>
            <person name="Lindquist E.A."/>
            <person name="Lipzen A."/>
            <person name="Lundell T."/>
            <person name="Morin E."/>
            <person name="Murat C."/>
            <person name="Riley R."/>
            <person name="Ohm R."/>
            <person name="Sun H."/>
            <person name="Tunlid A."/>
            <person name="Henrissat B."/>
            <person name="Grigoriev I.V."/>
            <person name="Hibbett D.S."/>
            <person name="Martin F."/>
        </authorList>
    </citation>
    <scope>NUCLEOTIDE SEQUENCE [LARGE SCALE GENOMIC DNA]</scope>
    <source>
        <strain evidence="5 6">FD-317 M1</strain>
    </source>
</reference>
<dbReference type="InterPro" id="IPR000172">
    <property type="entry name" value="GMC_OxRdtase_N"/>
</dbReference>
<proteinExistence type="inferred from homology"/>
<dbReference type="GO" id="GO:0016614">
    <property type="term" value="F:oxidoreductase activity, acting on CH-OH group of donors"/>
    <property type="evidence" value="ECO:0007669"/>
    <property type="project" value="InterPro"/>
</dbReference>
<dbReference type="Pfam" id="PF05199">
    <property type="entry name" value="GMC_oxred_C"/>
    <property type="match status" value="1"/>
</dbReference>
<dbReference type="SUPFAM" id="SSF54373">
    <property type="entry name" value="FAD-linked reductases, C-terminal domain"/>
    <property type="match status" value="1"/>
</dbReference>
<dbReference type="PIRSF" id="PIRSF000137">
    <property type="entry name" value="Alcohol_oxidase"/>
    <property type="match status" value="1"/>
</dbReference>
<keyword evidence="3" id="KW-0274">FAD</keyword>
<dbReference type="InterPro" id="IPR036188">
    <property type="entry name" value="FAD/NAD-bd_sf"/>
</dbReference>
<feature type="binding site" evidence="3">
    <location>
        <begin position="534"/>
        <end position="535"/>
    </location>
    <ligand>
        <name>FAD</name>
        <dbReference type="ChEBI" id="CHEBI:57692"/>
    </ligand>
</feature>
<organism evidence="5 6">
    <name type="scientific">Collybiopsis luxurians FD-317 M1</name>
    <dbReference type="NCBI Taxonomy" id="944289"/>
    <lineage>
        <taxon>Eukaryota</taxon>
        <taxon>Fungi</taxon>
        <taxon>Dikarya</taxon>
        <taxon>Basidiomycota</taxon>
        <taxon>Agaricomycotina</taxon>
        <taxon>Agaricomycetes</taxon>
        <taxon>Agaricomycetidae</taxon>
        <taxon>Agaricales</taxon>
        <taxon>Marasmiineae</taxon>
        <taxon>Omphalotaceae</taxon>
        <taxon>Collybiopsis</taxon>
        <taxon>Collybiopsis luxurians</taxon>
    </lineage>
</organism>
<dbReference type="Gene3D" id="3.50.50.60">
    <property type="entry name" value="FAD/NAD(P)-binding domain"/>
    <property type="match status" value="1"/>
</dbReference>
<evidence type="ECO:0000256" key="3">
    <source>
        <dbReference type="PIRSR" id="PIRSR000137-2"/>
    </source>
</evidence>
<dbReference type="Pfam" id="PF00732">
    <property type="entry name" value="GMC_oxred_N"/>
    <property type="match status" value="1"/>
</dbReference>
<comment type="similarity">
    <text evidence="2">Belongs to the GMC oxidoreductase family.</text>
</comment>
<protein>
    <recommendedName>
        <fullName evidence="4">Glucose-methanol-choline oxidoreductase N-terminal domain-containing protein</fullName>
    </recommendedName>
</protein>
<name>A0A0D0B812_9AGAR</name>
<dbReference type="AlphaFoldDB" id="A0A0D0B812"/>
<gene>
    <name evidence="5" type="ORF">GYMLUDRAFT_470423</name>
</gene>
<dbReference type="EMBL" id="KN834913">
    <property type="protein sequence ID" value="KIK50271.1"/>
    <property type="molecule type" value="Genomic_DNA"/>
</dbReference>
<evidence type="ECO:0000256" key="1">
    <source>
        <dbReference type="ARBA" id="ARBA00001974"/>
    </source>
</evidence>
<dbReference type="SUPFAM" id="SSF51905">
    <property type="entry name" value="FAD/NAD(P)-binding domain"/>
    <property type="match status" value="1"/>
</dbReference>
<dbReference type="PANTHER" id="PTHR11552">
    <property type="entry name" value="GLUCOSE-METHANOL-CHOLINE GMC OXIDOREDUCTASE"/>
    <property type="match status" value="1"/>
</dbReference>
<evidence type="ECO:0000313" key="6">
    <source>
        <dbReference type="Proteomes" id="UP000053593"/>
    </source>
</evidence>